<sequence length="242" mass="28018">MREGSNIKSVLTELHKLWVKEGPKNPTCSENDMYNFISHERYMWSIDIDGKTYKKPLLLTDCIKFLPKNFTRLTAAYQAPSGNIVLFAGNMSYMITYPRLTLVSTWPRPYTDLGLLDANAKINTVLNTNKGRIFIIYNDNFVNEIDDCSMNIVKFYHIDMIFPEIPHSVSSAFRYIDSNLYFISKNRIYRFNEFTKTVTASGNLGIISITCPGEGLMMQLRDLLSRFVRINARETSKREEEE</sequence>
<evidence type="ECO:0000313" key="1">
    <source>
        <dbReference type="Proteomes" id="UP000504618"/>
    </source>
</evidence>
<dbReference type="Gene3D" id="2.110.10.10">
    <property type="entry name" value="Hemopexin-like domain"/>
    <property type="match status" value="1"/>
</dbReference>
<reference evidence="2" key="1">
    <citation type="submission" date="2025-08" db="UniProtKB">
        <authorList>
            <consortium name="RefSeq"/>
        </authorList>
    </citation>
    <scope>IDENTIFICATION</scope>
    <source>
        <tissue evidence="2">Whole body</tissue>
    </source>
</reference>
<dbReference type="RefSeq" id="XP_024869377.1">
    <property type="nucleotide sequence ID" value="XM_025013609.1"/>
</dbReference>
<accession>A0A6J1PII1</accession>
<keyword evidence="1" id="KW-1185">Reference proteome</keyword>
<dbReference type="AlphaFoldDB" id="A0A6J1PII1"/>
<dbReference type="SUPFAM" id="SSF50923">
    <property type="entry name" value="Hemopexin-like domain"/>
    <property type="match status" value="1"/>
</dbReference>
<proteinExistence type="predicted"/>
<evidence type="ECO:0000313" key="2">
    <source>
        <dbReference type="RefSeq" id="XP_024869377.1"/>
    </source>
</evidence>
<name>A0A6J1PII1_9HYME</name>
<dbReference type="Proteomes" id="UP000504618">
    <property type="component" value="Unplaced"/>
</dbReference>
<protein>
    <submittedName>
        <fullName evidence="2">Uncharacterized protein LOC112453066</fullName>
    </submittedName>
</protein>
<dbReference type="GeneID" id="112453066"/>
<dbReference type="InterPro" id="IPR036375">
    <property type="entry name" value="Hemopexin-like_dom_sf"/>
</dbReference>
<gene>
    <name evidence="2" type="primary">LOC112453066</name>
</gene>
<organism evidence="1 2">
    <name type="scientific">Temnothorax curvispinosus</name>
    <dbReference type="NCBI Taxonomy" id="300111"/>
    <lineage>
        <taxon>Eukaryota</taxon>
        <taxon>Metazoa</taxon>
        <taxon>Ecdysozoa</taxon>
        <taxon>Arthropoda</taxon>
        <taxon>Hexapoda</taxon>
        <taxon>Insecta</taxon>
        <taxon>Pterygota</taxon>
        <taxon>Neoptera</taxon>
        <taxon>Endopterygota</taxon>
        <taxon>Hymenoptera</taxon>
        <taxon>Apocrita</taxon>
        <taxon>Aculeata</taxon>
        <taxon>Formicoidea</taxon>
        <taxon>Formicidae</taxon>
        <taxon>Myrmicinae</taxon>
        <taxon>Temnothorax</taxon>
    </lineage>
</organism>
<dbReference type="OrthoDB" id="7550572at2759"/>